<dbReference type="PRINTS" id="PR00313">
    <property type="entry name" value="CABNDNGRPT"/>
</dbReference>
<comment type="subcellular location">
    <subcellularLocation>
        <location evidence="2">Membrane</location>
    </subcellularLocation>
    <subcellularLocation>
        <location evidence="3">Secreted</location>
    </subcellularLocation>
</comment>
<keyword evidence="6" id="KW-0800">Toxin</keyword>
<evidence type="ECO:0000256" key="7">
    <source>
        <dbReference type="ARBA" id="ARBA00022737"/>
    </source>
</evidence>
<dbReference type="InterPro" id="IPR011049">
    <property type="entry name" value="Serralysin-like_metalloprot_C"/>
</dbReference>
<evidence type="ECO:0000256" key="8">
    <source>
        <dbReference type="ARBA" id="ARBA00023026"/>
    </source>
</evidence>
<evidence type="ECO:0000256" key="5">
    <source>
        <dbReference type="ARBA" id="ARBA00022525"/>
    </source>
</evidence>
<dbReference type="GO" id="GO:0016020">
    <property type="term" value="C:membrane"/>
    <property type="evidence" value="ECO:0007669"/>
    <property type="project" value="UniProtKB-SubCell"/>
</dbReference>
<dbReference type="EC" id="3.4.24.40" evidence="11"/>
<dbReference type="InterPro" id="IPR050557">
    <property type="entry name" value="RTX_toxin/Mannuronan_C5-epim"/>
</dbReference>
<gene>
    <name evidence="11" type="ORF">MBLL_01336</name>
</gene>
<keyword evidence="7" id="KW-0677">Repeat</keyword>
<keyword evidence="11" id="KW-0378">Hydrolase</keyword>
<comment type="cofactor">
    <cofactor evidence="1">
        <name>Ca(2+)</name>
        <dbReference type="ChEBI" id="CHEBI:29108"/>
    </cofactor>
</comment>
<protein>
    <submittedName>
        <fullName evidence="11">Serralysin</fullName>
        <ecNumber evidence="11">3.4.24.40</ecNumber>
    </submittedName>
</protein>
<keyword evidence="9" id="KW-0472">Membrane</keyword>
<evidence type="ECO:0000256" key="3">
    <source>
        <dbReference type="ARBA" id="ARBA00004613"/>
    </source>
</evidence>
<feature type="domain" description="Peptidase metallopeptidase" evidence="10">
    <location>
        <begin position="62"/>
        <end position="245"/>
    </location>
</feature>
<dbReference type="InterPro" id="IPR018511">
    <property type="entry name" value="Hemolysin-typ_Ca-bd_CS"/>
</dbReference>
<dbReference type="GO" id="GO:0008270">
    <property type="term" value="F:zinc ion binding"/>
    <property type="evidence" value="ECO:0007669"/>
    <property type="project" value="InterPro"/>
</dbReference>
<dbReference type="EMBL" id="LR743510">
    <property type="protein sequence ID" value="CAA2138837.1"/>
    <property type="molecule type" value="Genomic_DNA"/>
</dbReference>
<dbReference type="Pfam" id="PF00353">
    <property type="entry name" value="HemolysinCabind"/>
    <property type="match status" value="10"/>
</dbReference>
<dbReference type="PANTHER" id="PTHR38340">
    <property type="entry name" value="S-LAYER PROTEIN"/>
    <property type="match status" value="1"/>
</dbReference>
<keyword evidence="11" id="KW-0614">Plasmid</keyword>
<evidence type="ECO:0000259" key="10">
    <source>
        <dbReference type="SMART" id="SM00235"/>
    </source>
</evidence>
<comment type="similarity">
    <text evidence="4">Belongs to the peptidase M10B family.</text>
</comment>
<dbReference type="SUPFAM" id="SSF51120">
    <property type="entry name" value="beta-Roll"/>
    <property type="match status" value="6"/>
</dbReference>
<evidence type="ECO:0000256" key="2">
    <source>
        <dbReference type="ARBA" id="ARBA00004370"/>
    </source>
</evidence>
<geneLocation type="plasmid" evidence="11">
    <name>1</name>
</geneLocation>
<name>A0A679JMP2_9HYPH</name>
<organism evidence="11">
    <name type="scientific">Methylobacterium bullatum</name>
    <dbReference type="NCBI Taxonomy" id="570505"/>
    <lineage>
        <taxon>Bacteria</taxon>
        <taxon>Pseudomonadati</taxon>
        <taxon>Pseudomonadota</taxon>
        <taxon>Alphaproteobacteria</taxon>
        <taxon>Hyphomicrobiales</taxon>
        <taxon>Methylobacteriaceae</taxon>
        <taxon>Methylobacterium</taxon>
    </lineage>
</organism>
<sequence>MCILCSDEPGYVSRHWMSGPSAGSASLAAVAVSAPPPGDLARVIDQLTTSWTVAAGQPAENDARTWAGTQLTYAIPSTSPPSSNASEATGFRVMTTLMVDRAREAFELWDDLIAIDLVETTSATNHDISFAYTSVTRGGGTYASPTVTQGNNGVDTITKQRVWMNSSWTSHDTDADMFYGGYGVQTYVHEIGHTLGLSHPGKYNAGSGGSITYDGNAEYAQDTRKYTVMSYFDASEDGTGVDHVGRSFNVTYGATPLLDDIAAIQAKYGADPNTRVGNTTYGFNANAGRGAFDFTLNTDPVIAIYDAGGYDTLDVSGFTTNQLIDLGAGTFSDIGSMTDNVAIARNTVIEAAVGGSGNDTIYGNASGNTLTGNGGNDRIYGFGGSDSLSGGAGNDVLDGGAGFDYASYAGSTAAVTVDLSVGKVLGGYANGDTITGIEGVYGSAYADTLSGASTTSSLYGGGGDDRLRGLGANDILYGEAGNDTLVGGAGADIVFGGDGFDIAGFDGSAGVTVNLTTGNHAGDAAGDLFSSIERYTGSNFDDTFVGAASADDFLGRGGNDSLSGNGGADKLEGGAGADRIDGGDGIDTASYAGSSAGVYIDLSLGKVLYGDANDDTLVSIENLEGSGYDDNLVGNAAANTLSGLAGDDTLAGGEGADFLGGGDGNDILTGGAGADYMTAGDGVDWAYYSDSSAGVTVDISAGKVAGIGGSAEGDALVDFENILGSAFDDKLSGNGLANILSGAAGNDALYGYDGDDTLLGGAGADRLDGGAGFDTLDYGASAAGVSVNLSTGAVSGGDAAGDVLVGIERVAGSRFADTLVGTLGVDLLDGRAGADSLQGLGGDDVYVVDDSGDLVFEVAGGGADTVLAAVSYRLAAGQSIETLRTILDTGTIAIDLTGNALVNKLVGNDGANVLDGGAGADTLYGRAGNDIFIVSAATDKVFESAGDGVDTVRAAVSYALAAGQSIETLRTILDTGTVAIDLTGNDLVNKLVGNDGANLLDGGAGADSLYGRDGDDTFIVSAATDKVFEALGDGIDTVRAAVDYVLAAGQSIETLRTILDTATTAIDLTGNELVNKLVGNDGANVLDGGAGADSLYGRDGDDTFIVSAATDKVFEALNDGADTVRAAVDYVLAAGQSIETLRTVRDAGTAAIDLTGNEFANKILGNDGFNILSGGDGADLLYGRGGADTFVFDRLGDSTVSGAGRDTLKDFSTSQGDRIDLHLIDAVAGGVVNQAFRFIEDDAFTMRAGELRSIVSGSNTLVSGDVNGDAKADFAILLSGTFALQTADFIL</sequence>
<keyword evidence="5" id="KW-0964">Secreted</keyword>
<dbReference type="PRINTS" id="PR01488">
    <property type="entry name" value="RTXTOXINA"/>
</dbReference>
<evidence type="ECO:0000313" key="11">
    <source>
        <dbReference type="EMBL" id="CAA2138837.1"/>
    </source>
</evidence>
<dbReference type="Pfam" id="PF08548">
    <property type="entry name" value="Peptidase_M10_C"/>
    <property type="match status" value="2"/>
</dbReference>
<dbReference type="CDD" id="cd04277">
    <property type="entry name" value="ZnMc_serralysin_like"/>
    <property type="match status" value="1"/>
</dbReference>
<dbReference type="GO" id="GO:0006508">
    <property type="term" value="P:proteolysis"/>
    <property type="evidence" value="ECO:0007669"/>
    <property type="project" value="InterPro"/>
</dbReference>
<proteinExistence type="inferred from homology"/>
<evidence type="ECO:0000256" key="4">
    <source>
        <dbReference type="ARBA" id="ARBA00009490"/>
    </source>
</evidence>
<evidence type="ECO:0000256" key="6">
    <source>
        <dbReference type="ARBA" id="ARBA00022656"/>
    </source>
</evidence>
<dbReference type="GO" id="GO:0005615">
    <property type="term" value="C:extracellular space"/>
    <property type="evidence" value="ECO:0007669"/>
    <property type="project" value="InterPro"/>
</dbReference>
<evidence type="ECO:0000256" key="9">
    <source>
        <dbReference type="ARBA" id="ARBA00023136"/>
    </source>
</evidence>
<dbReference type="InterPro" id="IPR013858">
    <property type="entry name" value="Peptidase_M10B_C"/>
</dbReference>
<accession>A0A679JMP2</accession>
<keyword evidence="8" id="KW-0843">Virulence</keyword>
<dbReference type="InterPro" id="IPR024079">
    <property type="entry name" value="MetalloPept_cat_dom_sf"/>
</dbReference>
<dbReference type="GO" id="GO:0090729">
    <property type="term" value="F:toxin activity"/>
    <property type="evidence" value="ECO:0007669"/>
    <property type="project" value="UniProtKB-KW"/>
</dbReference>
<dbReference type="Gene3D" id="3.40.390.10">
    <property type="entry name" value="Collagenase (Catalytic Domain)"/>
    <property type="match status" value="1"/>
</dbReference>
<dbReference type="InterPro" id="IPR001343">
    <property type="entry name" value="Hemolysn_Ca-bd"/>
</dbReference>
<evidence type="ECO:0000256" key="1">
    <source>
        <dbReference type="ARBA" id="ARBA00001913"/>
    </source>
</evidence>
<dbReference type="SMART" id="SM00235">
    <property type="entry name" value="ZnMc"/>
    <property type="match status" value="1"/>
</dbReference>
<dbReference type="InterPro" id="IPR003995">
    <property type="entry name" value="RTX_toxin_determinant-A"/>
</dbReference>
<dbReference type="InterPro" id="IPR034033">
    <property type="entry name" value="Serralysin-like"/>
</dbReference>
<dbReference type="InterPro" id="IPR006026">
    <property type="entry name" value="Peptidase_Metallo"/>
</dbReference>
<dbReference type="RefSeq" id="WP_339159901.1">
    <property type="nucleotide sequence ID" value="NZ_LR743510.1"/>
</dbReference>
<dbReference type="GO" id="GO:0005509">
    <property type="term" value="F:calcium ion binding"/>
    <property type="evidence" value="ECO:0007669"/>
    <property type="project" value="InterPro"/>
</dbReference>
<dbReference type="PANTHER" id="PTHR38340:SF1">
    <property type="entry name" value="S-LAYER PROTEIN"/>
    <property type="match status" value="1"/>
</dbReference>
<dbReference type="Gene3D" id="2.150.10.10">
    <property type="entry name" value="Serralysin-like metalloprotease, C-terminal"/>
    <property type="match status" value="9"/>
</dbReference>
<dbReference type="PROSITE" id="PS00330">
    <property type="entry name" value="HEMOLYSIN_CALCIUM"/>
    <property type="match status" value="7"/>
</dbReference>
<reference evidence="11" key="1">
    <citation type="submission" date="2019-12" db="EMBL/GenBank/DDBJ databases">
        <authorList>
            <person name="Cremers G."/>
        </authorList>
    </citation>
    <scope>NUCLEOTIDE SEQUENCE</scope>
    <source>
        <strain evidence="11">Mbul2</strain>
        <plasmid evidence="11">1</plasmid>
    </source>
</reference>
<dbReference type="GO" id="GO:0008237">
    <property type="term" value="F:metallopeptidase activity"/>
    <property type="evidence" value="ECO:0007669"/>
    <property type="project" value="InterPro"/>
</dbReference>
<dbReference type="SUPFAM" id="SSF55486">
    <property type="entry name" value="Metalloproteases ('zincins'), catalytic domain"/>
    <property type="match status" value="1"/>
</dbReference>